<reference evidence="3" key="1">
    <citation type="submission" date="2020-05" db="EMBL/GenBank/DDBJ databases">
        <authorList>
            <person name="Chiriac C."/>
            <person name="Salcher M."/>
            <person name="Ghai R."/>
            <person name="Kavagutti S V."/>
        </authorList>
    </citation>
    <scope>NUCLEOTIDE SEQUENCE</scope>
</reference>
<gene>
    <name evidence="2" type="ORF">UFOVP1255_16</name>
    <name evidence="3" type="ORF">UFOVP1496_7</name>
    <name evidence="1" type="ORF">UFOVP973_11</name>
</gene>
<sequence length="215" mass="23128">MSATYVTAAELKQNLGIGELYSNDIVETVCQTAEDTLNSYLWFDSYPVVGATLQANVATVVISAPTSFVTGQTVTFTNCGTLYNGAQTITGTYPWTTGSSALPIIWNWPYSAFTFPKGYSLVQFSKTAANDNYHLIVPYGKAAGVDIKQTSYAATPAIREAAMIMACDIWQARQSSQNGGMTIDGAPSPWRMSSSLIAKIRGLIAPYESPRSMVG</sequence>
<protein>
    <recommendedName>
        <fullName evidence="4">Gp6 domain containing protein</fullName>
    </recommendedName>
</protein>
<organism evidence="3">
    <name type="scientific">uncultured Caudovirales phage</name>
    <dbReference type="NCBI Taxonomy" id="2100421"/>
    <lineage>
        <taxon>Viruses</taxon>
        <taxon>Duplodnaviria</taxon>
        <taxon>Heunggongvirae</taxon>
        <taxon>Uroviricota</taxon>
        <taxon>Caudoviricetes</taxon>
        <taxon>Peduoviridae</taxon>
        <taxon>Maltschvirus</taxon>
        <taxon>Maltschvirus maltsch</taxon>
    </lineage>
</organism>
<evidence type="ECO:0000313" key="2">
    <source>
        <dbReference type="EMBL" id="CAB4194057.1"/>
    </source>
</evidence>
<dbReference type="EMBL" id="LR797203">
    <property type="protein sequence ID" value="CAB4194057.1"/>
    <property type="molecule type" value="Genomic_DNA"/>
</dbReference>
<evidence type="ECO:0008006" key="4">
    <source>
        <dbReference type="Google" id="ProtNLM"/>
    </source>
</evidence>
<proteinExistence type="predicted"/>
<evidence type="ECO:0000313" key="1">
    <source>
        <dbReference type="EMBL" id="CAB4173813.1"/>
    </source>
</evidence>
<dbReference type="EMBL" id="LR797440">
    <property type="protein sequence ID" value="CAB4216876.1"/>
    <property type="molecule type" value="Genomic_DNA"/>
</dbReference>
<evidence type="ECO:0000313" key="3">
    <source>
        <dbReference type="EMBL" id="CAB4216876.1"/>
    </source>
</evidence>
<accession>A0A6J5SNW3</accession>
<name>A0A6J5SNW3_9CAUD</name>
<dbReference type="EMBL" id="LR796906">
    <property type="protein sequence ID" value="CAB4173813.1"/>
    <property type="molecule type" value="Genomic_DNA"/>
</dbReference>